<reference evidence="1" key="1">
    <citation type="submission" date="2020-04" db="EMBL/GenBank/DDBJ databases">
        <authorList>
            <person name="Chiriac C."/>
            <person name="Salcher M."/>
            <person name="Ghai R."/>
            <person name="Kavagutti S V."/>
        </authorList>
    </citation>
    <scope>NUCLEOTIDE SEQUENCE</scope>
</reference>
<gene>
    <name evidence="1" type="ORF">UFOVP116_301</name>
</gene>
<protein>
    <submittedName>
        <fullName evidence="1">Uncharacterized protein</fullName>
    </submittedName>
</protein>
<name>A0A6J5LA43_9CAUD</name>
<evidence type="ECO:0000313" key="1">
    <source>
        <dbReference type="EMBL" id="CAB4130163.1"/>
    </source>
</evidence>
<proteinExistence type="predicted"/>
<sequence length="53" mass="6153">MIRSYWGSNPWYSRGYMAAGIGYPYYGGYCYPYCGWGYPAYGMALYNSPYLVM</sequence>
<organism evidence="1">
    <name type="scientific">uncultured Caudovirales phage</name>
    <dbReference type="NCBI Taxonomy" id="2100421"/>
    <lineage>
        <taxon>Viruses</taxon>
        <taxon>Duplodnaviria</taxon>
        <taxon>Heunggongvirae</taxon>
        <taxon>Uroviricota</taxon>
        <taxon>Caudoviricetes</taxon>
        <taxon>Peduoviridae</taxon>
        <taxon>Maltschvirus</taxon>
        <taxon>Maltschvirus maltsch</taxon>
    </lineage>
</organism>
<dbReference type="EMBL" id="LR796237">
    <property type="protein sequence ID" value="CAB4130163.1"/>
    <property type="molecule type" value="Genomic_DNA"/>
</dbReference>
<accession>A0A6J5LA43</accession>